<evidence type="ECO:0000259" key="7">
    <source>
        <dbReference type="PROSITE" id="PS51918"/>
    </source>
</evidence>
<gene>
    <name evidence="8" type="ORF">A11Q_1332</name>
</gene>
<evidence type="ECO:0000313" key="9">
    <source>
        <dbReference type="Proteomes" id="UP000012040"/>
    </source>
</evidence>
<evidence type="ECO:0000256" key="4">
    <source>
        <dbReference type="ARBA" id="ARBA00022723"/>
    </source>
</evidence>
<dbReference type="Proteomes" id="UP000012040">
    <property type="component" value="Chromosome"/>
</dbReference>
<evidence type="ECO:0000256" key="3">
    <source>
        <dbReference type="ARBA" id="ARBA00022691"/>
    </source>
</evidence>
<evidence type="ECO:0000256" key="1">
    <source>
        <dbReference type="ARBA" id="ARBA00001966"/>
    </source>
</evidence>
<keyword evidence="2" id="KW-0004">4Fe-4S</keyword>
<dbReference type="AlphaFoldDB" id="M4V8M2"/>
<dbReference type="InterPro" id="IPR007197">
    <property type="entry name" value="rSAM"/>
</dbReference>
<dbReference type="KEGG" id="bex:A11Q_1332"/>
<comment type="cofactor">
    <cofactor evidence="1">
        <name>[4Fe-4S] cluster</name>
        <dbReference type="ChEBI" id="CHEBI:49883"/>
    </cofactor>
</comment>
<dbReference type="RefSeq" id="WP_015470038.1">
    <property type="nucleotide sequence ID" value="NC_020813.1"/>
</dbReference>
<dbReference type="GO" id="GO:0046872">
    <property type="term" value="F:metal ion binding"/>
    <property type="evidence" value="ECO:0007669"/>
    <property type="project" value="UniProtKB-KW"/>
</dbReference>
<dbReference type="InterPro" id="IPR023404">
    <property type="entry name" value="rSAM_horseshoe"/>
</dbReference>
<keyword evidence="4" id="KW-0479">Metal-binding</keyword>
<dbReference type="InterPro" id="IPR032432">
    <property type="entry name" value="Radical_SAM_C"/>
</dbReference>
<dbReference type="EMBL" id="CP003537">
    <property type="protein sequence ID" value="AGH95548.1"/>
    <property type="molecule type" value="Genomic_DNA"/>
</dbReference>
<dbReference type="NCBIfam" id="TIGR01212">
    <property type="entry name" value="TIGR01212 family radical SAM protein"/>
    <property type="match status" value="1"/>
</dbReference>
<dbReference type="Pfam" id="PF04055">
    <property type="entry name" value="Radical_SAM"/>
    <property type="match status" value="1"/>
</dbReference>
<protein>
    <submittedName>
        <fullName evidence="8">Putative Fe-S oxidoreductase</fullName>
    </submittedName>
</protein>
<evidence type="ECO:0000313" key="8">
    <source>
        <dbReference type="EMBL" id="AGH95548.1"/>
    </source>
</evidence>
<dbReference type="OrthoDB" id="5288795at2"/>
<reference evidence="8 9" key="1">
    <citation type="journal article" date="2013" name="ISME J.">
        <title>By their genes ye shall know them: genomic signatures of predatory bacteria.</title>
        <authorList>
            <person name="Pasternak Z."/>
            <person name="Pietrokovski S."/>
            <person name="Rotem O."/>
            <person name="Gophna U."/>
            <person name="Lurie-Weinberger M.N."/>
            <person name="Jurkevitch E."/>
        </authorList>
    </citation>
    <scope>NUCLEOTIDE SEQUENCE [LARGE SCALE GENOMIC DNA]</scope>
    <source>
        <strain evidence="8 9">JSS</strain>
    </source>
</reference>
<dbReference type="STRING" id="1184267.A11Q_1332"/>
<dbReference type="PROSITE" id="PS51918">
    <property type="entry name" value="RADICAL_SAM"/>
    <property type="match status" value="1"/>
</dbReference>
<dbReference type="GO" id="GO:0051539">
    <property type="term" value="F:4 iron, 4 sulfur cluster binding"/>
    <property type="evidence" value="ECO:0007669"/>
    <property type="project" value="UniProtKB-KW"/>
</dbReference>
<evidence type="ECO:0000256" key="5">
    <source>
        <dbReference type="ARBA" id="ARBA00023004"/>
    </source>
</evidence>
<dbReference type="eggNOG" id="COG1242">
    <property type="taxonomic scope" value="Bacteria"/>
</dbReference>
<evidence type="ECO:0000256" key="2">
    <source>
        <dbReference type="ARBA" id="ARBA00022485"/>
    </source>
</evidence>
<dbReference type="SFLD" id="SFLDG01091">
    <property type="entry name" value="uncharacterized_CHP01210-like"/>
    <property type="match status" value="1"/>
</dbReference>
<name>M4V8M2_9BACT</name>
<dbReference type="PANTHER" id="PTHR11135:SF1">
    <property type="entry name" value="PROTEIN YHCC"/>
    <property type="match status" value="1"/>
</dbReference>
<proteinExistence type="predicted"/>
<dbReference type="SUPFAM" id="SSF102114">
    <property type="entry name" value="Radical SAM enzymes"/>
    <property type="match status" value="1"/>
</dbReference>
<keyword evidence="9" id="KW-1185">Reference proteome</keyword>
<dbReference type="Pfam" id="PF16199">
    <property type="entry name" value="Radical_SAM_C"/>
    <property type="match status" value="1"/>
</dbReference>
<dbReference type="Gene3D" id="3.80.30.20">
    <property type="entry name" value="tm_1862 like domain"/>
    <property type="match status" value="1"/>
</dbReference>
<keyword evidence="6" id="KW-0411">Iron-sulfur</keyword>
<keyword evidence="3" id="KW-0949">S-adenosyl-L-methionine</keyword>
<dbReference type="InterPro" id="IPR006638">
    <property type="entry name" value="Elp3/MiaA/NifB-like_rSAM"/>
</dbReference>
<sequence length="333" mass="38726">MEKGWSGLPYHSISEHFRRIFNEKVYKIPVSVVDDCPNRMGLKGMKTCSFCDVWGSAAREESFQMSLDQQIEKYHDLISKKYKANKYLVYFQAYTNTFTKIPALRHNFETALKYPYVSGFVLGTRPDCLSEAVLQLWQEYCQKSFVAVELGVQSFFNPHLEFMRRGHTAQDSLKAITKISEKTSVDLGIHLIFGSPNETDAEIIETARICNDLPITNVKLHNMHVLKNTALEEWYNEGNFIPLELDEYQRKVQLFLSYLHPRIAVHRLAAYASRWDELVAPQWTRDKMGPHQAIVDFLRQEKTYQGCKLVAQNDVDRILFHQMSLRVERTIST</sequence>
<dbReference type="InterPro" id="IPR005911">
    <property type="entry name" value="YhcC-like"/>
</dbReference>
<organism evidence="8 9">
    <name type="scientific">Pseudobdellovibrio exovorus JSS</name>
    <dbReference type="NCBI Taxonomy" id="1184267"/>
    <lineage>
        <taxon>Bacteria</taxon>
        <taxon>Pseudomonadati</taxon>
        <taxon>Bdellovibrionota</taxon>
        <taxon>Bdellovibrionia</taxon>
        <taxon>Bdellovibrionales</taxon>
        <taxon>Pseudobdellovibrionaceae</taxon>
        <taxon>Pseudobdellovibrio</taxon>
    </lineage>
</organism>
<dbReference type="PATRIC" id="fig|1184267.3.peg.1350"/>
<dbReference type="InterPro" id="IPR039661">
    <property type="entry name" value="ELP3"/>
</dbReference>
<dbReference type="SFLD" id="SFLDS00029">
    <property type="entry name" value="Radical_SAM"/>
    <property type="match status" value="1"/>
</dbReference>
<keyword evidence="5" id="KW-0408">Iron</keyword>
<dbReference type="PANTHER" id="PTHR11135">
    <property type="entry name" value="HISTONE ACETYLTRANSFERASE-RELATED"/>
    <property type="match status" value="1"/>
</dbReference>
<dbReference type="HOGENOM" id="CLU_060920_0_0_7"/>
<dbReference type="SFLD" id="SFLDG01086">
    <property type="entry name" value="elongater_protein-like"/>
    <property type="match status" value="1"/>
</dbReference>
<evidence type="ECO:0000256" key="6">
    <source>
        <dbReference type="ARBA" id="ARBA00023014"/>
    </source>
</evidence>
<accession>M4V8M2</accession>
<dbReference type="InterPro" id="IPR058240">
    <property type="entry name" value="rSAM_sf"/>
</dbReference>
<dbReference type="SMART" id="SM00729">
    <property type="entry name" value="Elp3"/>
    <property type="match status" value="1"/>
</dbReference>
<feature type="domain" description="Radical SAM core" evidence="7">
    <location>
        <begin position="20"/>
        <end position="262"/>
    </location>
</feature>
<dbReference type="GO" id="GO:0003824">
    <property type="term" value="F:catalytic activity"/>
    <property type="evidence" value="ECO:0007669"/>
    <property type="project" value="InterPro"/>
</dbReference>